<proteinExistence type="predicted"/>
<evidence type="ECO:0000313" key="1">
    <source>
        <dbReference type="EMBL" id="APY20700.1"/>
    </source>
</evidence>
<protein>
    <submittedName>
        <fullName evidence="1">4c protein</fullName>
    </submittedName>
</protein>
<accession>A0A1P8SFM2</accession>
<reference evidence="1" key="1">
    <citation type="journal article" date="2016" name="Infect. Genet. Evol.">
        <title>Full genome sequence analysis of a newly emerged QX-like infectious bronchitis virus from Sudan reveals distinct spots of recombination.</title>
        <authorList>
            <person name="Naguib M.M."/>
            <person name="Hoeper D."/>
            <person name="Arafa A.-S."/>
            <person name="Setta A.M."/>
            <person name="Abed M."/>
            <person name="Monne I."/>
            <person name="Beer M."/>
            <person name="Harder T.C."/>
        </authorList>
    </citation>
    <scope>NUCLEOTIDE SEQUENCE</scope>
    <source>
        <strain evidence="1">AR251-15</strain>
    </source>
</reference>
<organism evidence="1">
    <name type="scientific">Infectious bronchitis virus</name>
    <dbReference type="NCBI Taxonomy" id="11120"/>
    <lineage>
        <taxon>Viruses</taxon>
        <taxon>Riboviria</taxon>
        <taxon>Orthornavirae</taxon>
        <taxon>Pisuviricota</taxon>
        <taxon>Pisoniviricetes</taxon>
        <taxon>Nidovirales</taxon>
        <taxon>Cornidovirineae</taxon>
        <taxon>Coronaviridae</taxon>
        <taxon>Orthocoronavirinae</taxon>
        <taxon>Gammacoronavirus</taxon>
        <taxon>Igacovirus</taxon>
        <taxon>Gammacoronavirus galli</taxon>
        <taxon>Avian coronavirus</taxon>
    </lineage>
</organism>
<dbReference type="EMBL" id="KX272465">
    <property type="protein sequence ID" value="APY20700.1"/>
    <property type="molecule type" value="Genomic_RNA"/>
</dbReference>
<sequence>MEKSTTKEDQFSKKVVVVCGPIIRKITIVKPPTTLIFTKGVLGYKRLTNTDDEMAY</sequence>
<name>A0A1P8SFM2_9GAMC</name>